<reference evidence="2" key="1">
    <citation type="journal article" date="2022" name="bioRxiv">
        <title>Sequencing and chromosome-scale assembly of the giantPleurodeles waltlgenome.</title>
        <authorList>
            <person name="Brown T."/>
            <person name="Elewa A."/>
            <person name="Iarovenko S."/>
            <person name="Subramanian E."/>
            <person name="Araus A.J."/>
            <person name="Petzold A."/>
            <person name="Susuki M."/>
            <person name="Suzuki K.-i.T."/>
            <person name="Hayashi T."/>
            <person name="Toyoda A."/>
            <person name="Oliveira C."/>
            <person name="Osipova E."/>
            <person name="Leigh N.D."/>
            <person name="Simon A."/>
            <person name="Yun M.H."/>
        </authorList>
    </citation>
    <scope>NUCLEOTIDE SEQUENCE</scope>
    <source>
        <strain evidence="2">20211129_DDA</strain>
        <tissue evidence="2">Liver</tissue>
    </source>
</reference>
<proteinExistence type="predicted"/>
<accession>A0AAV7KTC6</accession>
<feature type="compositionally biased region" description="Basic and acidic residues" evidence="1">
    <location>
        <begin position="57"/>
        <end position="91"/>
    </location>
</feature>
<organism evidence="2 3">
    <name type="scientific">Pleurodeles waltl</name>
    <name type="common">Iberian ribbed newt</name>
    <dbReference type="NCBI Taxonomy" id="8319"/>
    <lineage>
        <taxon>Eukaryota</taxon>
        <taxon>Metazoa</taxon>
        <taxon>Chordata</taxon>
        <taxon>Craniata</taxon>
        <taxon>Vertebrata</taxon>
        <taxon>Euteleostomi</taxon>
        <taxon>Amphibia</taxon>
        <taxon>Batrachia</taxon>
        <taxon>Caudata</taxon>
        <taxon>Salamandroidea</taxon>
        <taxon>Salamandridae</taxon>
        <taxon>Pleurodelinae</taxon>
        <taxon>Pleurodeles</taxon>
    </lineage>
</organism>
<evidence type="ECO:0000256" key="1">
    <source>
        <dbReference type="SAM" id="MobiDB-lite"/>
    </source>
</evidence>
<name>A0AAV7KTC6_PLEWA</name>
<dbReference type="Proteomes" id="UP001066276">
    <property type="component" value="Chromosome 12"/>
</dbReference>
<sequence length="130" mass="14883">MEKCPRGTKESIALLRPNVDTKQEEGGHCVGQEGGGDKDVGERSEGNKQQMLEEDIDDRKEATERKTTSGKNGEETSDSRTPIEEKKEDNSRLQFWNPPTCHVPRGTWLEQVLVLHLRFIRTHTHEVNFR</sequence>
<feature type="region of interest" description="Disordered" evidence="1">
    <location>
        <begin position="1"/>
        <end position="99"/>
    </location>
</feature>
<dbReference type="EMBL" id="JANPWB010000016">
    <property type="protein sequence ID" value="KAJ1082716.1"/>
    <property type="molecule type" value="Genomic_DNA"/>
</dbReference>
<evidence type="ECO:0000313" key="2">
    <source>
        <dbReference type="EMBL" id="KAJ1082716.1"/>
    </source>
</evidence>
<comment type="caution">
    <text evidence="2">The sequence shown here is derived from an EMBL/GenBank/DDBJ whole genome shotgun (WGS) entry which is preliminary data.</text>
</comment>
<evidence type="ECO:0000313" key="3">
    <source>
        <dbReference type="Proteomes" id="UP001066276"/>
    </source>
</evidence>
<dbReference type="AlphaFoldDB" id="A0AAV7KTC6"/>
<feature type="compositionally biased region" description="Basic and acidic residues" evidence="1">
    <location>
        <begin position="35"/>
        <end position="46"/>
    </location>
</feature>
<protein>
    <submittedName>
        <fullName evidence="2">Uncharacterized protein</fullName>
    </submittedName>
</protein>
<gene>
    <name evidence="2" type="ORF">NDU88_002881</name>
</gene>
<keyword evidence="3" id="KW-1185">Reference proteome</keyword>